<gene>
    <name evidence="2" type="ORF">H9L14_09315</name>
</gene>
<evidence type="ECO:0000256" key="1">
    <source>
        <dbReference type="SAM" id="SignalP"/>
    </source>
</evidence>
<dbReference type="Gene3D" id="2.60.40.420">
    <property type="entry name" value="Cupredoxins - blue copper proteins"/>
    <property type="match status" value="1"/>
</dbReference>
<evidence type="ECO:0000313" key="2">
    <source>
        <dbReference type="EMBL" id="QNP44925.1"/>
    </source>
</evidence>
<dbReference type="InterPro" id="IPR008972">
    <property type="entry name" value="Cupredoxin"/>
</dbReference>
<feature type="signal peptide" evidence="1">
    <location>
        <begin position="1"/>
        <end position="19"/>
    </location>
</feature>
<dbReference type="Proteomes" id="UP000516105">
    <property type="component" value="Chromosome"/>
</dbReference>
<protein>
    <recommendedName>
        <fullName evidence="4">Cupredoxin domain-containing protein</fullName>
    </recommendedName>
</protein>
<accession>A0ABX6T7D5</accession>
<name>A0ABX6T7D5_9SPHN</name>
<organism evidence="2 3">
    <name type="scientific">Sphingomonas sediminicola</name>
    <dbReference type="NCBI Taxonomy" id="386874"/>
    <lineage>
        <taxon>Bacteria</taxon>
        <taxon>Pseudomonadati</taxon>
        <taxon>Pseudomonadota</taxon>
        <taxon>Alphaproteobacteria</taxon>
        <taxon>Sphingomonadales</taxon>
        <taxon>Sphingomonadaceae</taxon>
        <taxon>Sphingomonas</taxon>
    </lineage>
</organism>
<reference evidence="2 3" key="1">
    <citation type="submission" date="2020-08" db="EMBL/GenBank/DDBJ databases">
        <title>Genome sequence of Sphingomonas sediminicola KACC 15039T.</title>
        <authorList>
            <person name="Hyun D.-W."/>
            <person name="Bae J.-W."/>
        </authorList>
    </citation>
    <scope>NUCLEOTIDE SEQUENCE [LARGE SCALE GENOMIC DNA]</scope>
    <source>
        <strain evidence="2 3">KACC 15039</strain>
    </source>
</reference>
<dbReference type="RefSeq" id="WP_187707882.1">
    <property type="nucleotide sequence ID" value="NZ_CP060782.1"/>
</dbReference>
<keyword evidence="1" id="KW-0732">Signal</keyword>
<sequence>MRSVLLIAPLLLCADPAAAQVVGAPVQSIALYSYGFNPTPIVLNAGKAVTLSFVNRAGKSHDFTAEKFFRASKILSGKVGEGEVDLAPARRQASRSFPPPGVTRLIADTRSTRCSECIRTSSSVSRAYGLPKVFTSLSLNSGWLSLLS</sequence>
<keyword evidence="3" id="KW-1185">Reference proteome</keyword>
<evidence type="ECO:0008006" key="4">
    <source>
        <dbReference type="Google" id="ProtNLM"/>
    </source>
</evidence>
<evidence type="ECO:0000313" key="3">
    <source>
        <dbReference type="Proteomes" id="UP000516105"/>
    </source>
</evidence>
<proteinExistence type="predicted"/>
<dbReference type="EMBL" id="CP060782">
    <property type="protein sequence ID" value="QNP44925.1"/>
    <property type="molecule type" value="Genomic_DNA"/>
</dbReference>
<feature type="chain" id="PRO_5045540792" description="Cupredoxin domain-containing protein" evidence="1">
    <location>
        <begin position="20"/>
        <end position="148"/>
    </location>
</feature>